<dbReference type="EMBL" id="KP136319">
    <property type="protein sequence ID" value="AJF97061.1"/>
    <property type="molecule type" value="Genomic_DNA"/>
</dbReference>
<dbReference type="RefSeq" id="YP_009119296.1">
    <property type="nucleotide sequence ID" value="NC_026440.1"/>
</dbReference>
<dbReference type="PANTHER" id="PTHR12874:SF9">
    <property type="entry name" value="F-BOX ONLY PROTEIN 48"/>
    <property type="match status" value="1"/>
</dbReference>
<organism evidence="3 4">
    <name type="scientific">Pandoravirus inopinatum</name>
    <dbReference type="NCBI Taxonomy" id="1605721"/>
    <lineage>
        <taxon>Viruses</taxon>
        <taxon>Pandoravirus</taxon>
    </lineage>
</organism>
<dbReference type="GeneID" id="23461978"/>
<dbReference type="PANTHER" id="PTHR12874">
    <property type="entry name" value="F-BOX ONLY PROTEIN 48-RELATED"/>
    <property type="match status" value="1"/>
</dbReference>
<dbReference type="GO" id="GO:0031146">
    <property type="term" value="P:SCF-dependent proteasomal ubiquitin-dependent protein catabolic process"/>
    <property type="evidence" value="ECO:0007669"/>
    <property type="project" value="TreeGrafter"/>
</dbReference>
<proteinExistence type="predicted"/>
<dbReference type="SMART" id="SM00256">
    <property type="entry name" value="FBOX"/>
    <property type="match status" value="1"/>
</dbReference>
<protein>
    <submittedName>
        <fullName evidence="3">F-box domain protein</fullName>
    </submittedName>
</protein>
<dbReference type="Proteomes" id="UP000202511">
    <property type="component" value="Segment"/>
</dbReference>
<dbReference type="SUPFAM" id="SSF81383">
    <property type="entry name" value="F-box domain"/>
    <property type="match status" value="1"/>
</dbReference>
<feature type="domain" description="F-box" evidence="2">
    <location>
        <begin position="18"/>
        <end position="64"/>
    </location>
</feature>
<dbReference type="InterPro" id="IPR036047">
    <property type="entry name" value="F-box-like_dom_sf"/>
</dbReference>
<reference evidence="3 4" key="1">
    <citation type="journal article" date="2015" name="Parasitol. Res.">
        <title>Viruses in close associations with free-living amoebae.</title>
        <authorList>
            <person name="Scheid P."/>
        </authorList>
    </citation>
    <scope>NUCLEOTIDE SEQUENCE [LARGE SCALE GENOMIC DNA]</scope>
    <source>
        <strain evidence="3">KlaHel</strain>
    </source>
</reference>
<dbReference type="SUPFAM" id="SSF82185">
    <property type="entry name" value="Histone H3 K4-specific methyltransferase SET7/9 N-terminal domain"/>
    <property type="match status" value="1"/>
</dbReference>
<evidence type="ECO:0000259" key="2">
    <source>
        <dbReference type="PROSITE" id="PS50181"/>
    </source>
</evidence>
<accession>A0A0B5J8E0</accession>
<name>A0A0B5J8E0_9VIRU</name>
<dbReference type="KEGG" id="vg:23461978"/>
<evidence type="ECO:0000256" key="1">
    <source>
        <dbReference type="SAM" id="MobiDB-lite"/>
    </source>
</evidence>
<evidence type="ECO:0000313" key="4">
    <source>
        <dbReference type="Proteomes" id="UP000202511"/>
    </source>
</evidence>
<dbReference type="Gene3D" id="1.20.1280.50">
    <property type="match status" value="1"/>
</dbReference>
<evidence type="ECO:0000313" key="3">
    <source>
        <dbReference type="EMBL" id="AJF97061.1"/>
    </source>
</evidence>
<dbReference type="InterPro" id="IPR001810">
    <property type="entry name" value="F-box_dom"/>
</dbReference>
<feature type="region of interest" description="Disordered" evidence="1">
    <location>
        <begin position="336"/>
        <end position="371"/>
    </location>
</feature>
<sequence>MEVDEPTHATDLMGPSTQMPLNDLPVEILANIVGWLPGYALAAAACTCRALAALADDERLWKAAYRRDIDPRGPPLEHSDHAAYGMSARWVYGLMRAEPGRLRMDPSGRLAGRIVASDGKQRKAGQFAPSIEADGKVALLPDGYTAMVTQYDNDDGRHYAAEGRFTLDEQGKINGVATHRHRVKFDAAKHVSRCESTYRGPIAHGNYAGIGTIDYADGTSHTAEFDSVAITGRCVSTRLAPTGAVYSGQCDNGHQVGYGVVRYADGAASVFCPSNDNDAVLRVKRPAPDAAPCRDSPSVLRARAHPEMQSRSLSFTIVRRRTPAHAVRHGHTRRLVLGSRDPSRSRGRGRRKSIGLCRRVGPPSRPEPRWTALSRQLPCGKGSVGLGPRRTALFCRTRSPAQEEPRCDARYSRQ</sequence>
<dbReference type="Pfam" id="PF12937">
    <property type="entry name" value="F-box-like"/>
    <property type="match status" value="1"/>
</dbReference>
<dbReference type="GO" id="GO:0019005">
    <property type="term" value="C:SCF ubiquitin ligase complex"/>
    <property type="evidence" value="ECO:0007669"/>
    <property type="project" value="TreeGrafter"/>
</dbReference>
<dbReference type="PROSITE" id="PS50181">
    <property type="entry name" value="FBOX"/>
    <property type="match status" value="1"/>
</dbReference>